<keyword evidence="2" id="KW-1185">Reference proteome</keyword>
<reference evidence="1 2" key="1">
    <citation type="submission" date="2016-11" db="EMBL/GenBank/DDBJ databases">
        <authorList>
            <person name="Jaros S."/>
            <person name="Januszkiewicz K."/>
            <person name="Wedrychowicz H."/>
        </authorList>
    </citation>
    <scope>NUCLEOTIDE SEQUENCE [LARGE SCALE GENOMIC DNA]</scope>
    <source>
        <strain evidence="1 2">DSM 19022</strain>
    </source>
</reference>
<accession>A0A1M6F5N4</accession>
<organism evidence="1 2">
    <name type="scientific">Lutispora thermophila DSM 19022</name>
    <dbReference type="NCBI Taxonomy" id="1122184"/>
    <lineage>
        <taxon>Bacteria</taxon>
        <taxon>Bacillati</taxon>
        <taxon>Bacillota</taxon>
        <taxon>Clostridia</taxon>
        <taxon>Lutisporales</taxon>
        <taxon>Lutisporaceae</taxon>
        <taxon>Lutispora</taxon>
    </lineage>
</organism>
<evidence type="ECO:0000313" key="1">
    <source>
        <dbReference type="EMBL" id="SHI93017.1"/>
    </source>
</evidence>
<protein>
    <recommendedName>
        <fullName evidence="3">Divergent PAP2 family protein</fullName>
    </recommendedName>
</protein>
<name>A0A1M6F5N4_9FIRM</name>
<gene>
    <name evidence="1" type="ORF">SAMN02745176_01832</name>
</gene>
<proteinExistence type="predicted"/>
<dbReference type="OrthoDB" id="9792681at2"/>
<dbReference type="InterPro" id="IPR003832">
    <property type="entry name" value="DUF212"/>
</dbReference>
<dbReference type="AlphaFoldDB" id="A0A1M6F5N4"/>
<sequence length="147" mass="15917">MNFLLKIWANRVLLSSLTAWFIAQSLKICLSLYKDKKLDLTRFVGSGGMPSSHTSFVTALATSVGKINGWDSSSFAIALCFALVVMYDAAGVRRAAGNQAKVLNIIIEDISQHKPLGEEKLKELIGHTPKEVLAGAILGIIISNIMI</sequence>
<evidence type="ECO:0008006" key="3">
    <source>
        <dbReference type="Google" id="ProtNLM"/>
    </source>
</evidence>
<dbReference type="RefSeq" id="WP_073025907.1">
    <property type="nucleotide sequence ID" value="NZ_FQZS01000011.1"/>
</dbReference>
<dbReference type="Proteomes" id="UP000184442">
    <property type="component" value="Unassembled WGS sequence"/>
</dbReference>
<dbReference type="EMBL" id="FQZS01000011">
    <property type="protein sequence ID" value="SHI93017.1"/>
    <property type="molecule type" value="Genomic_DNA"/>
</dbReference>
<dbReference type="PANTHER" id="PTHR31446">
    <property type="entry name" value="ACID PHOSPHATASE/VANADIUM-DEPENDENT HALOPEROXIDASE-RELATED PROTEIN"/>
    <property type="match status" value="1"/>
</dbReference>
<dbReference type="Pfam" id="PF02681">
    <property type="entry name" value="DUF212"/>
    <property type="match status" value="1"/>
</dbReference>
<evidence type="ECO:0000313" key="2">
    <source>
        <dbReference type="Proteomes" id="UP000184442"/>
    </source>
</evidence>
<dbReference type="PANTHER" id="PTHR31446:SF29">
    <property type="entry name" value="ACID PHOSPHATASE_VANADIUM-DEPENDENT HALOPEROXIDASE-RELATED PROTEIN"/>
    <property type="match status" value="1"/>
</dbReference>
<dbReference type="STRING" id="1122184.SAMN02745176_01832"/>